<organism evidence="1 2">
    <name type="scientific">Candidatus Defluviicoccus seviourii</name>
    <dbReference type="NCBI Taxonomy" id="2565273"/>
    <lineage>
        <taxon>Bacteria</taxon>
        <taxon>Pseudomonadati</taxon>
        <taxon>Pseudomonadota</taxon>
        <taxon>Alphaproteobacteria</taxon>
        <taxon>Rhodospirillales</taxon>
        <taxon>Rhodospirillaceae</taxon>
        <taxon>Defluviicoccus</taxon>
    </lineage>
</organism>
<evidence type="ECO:0000313" key="1">
    <source>
        <dbReference type="EMBL" id="VUX45354.1"/>
    </source>
</evidence>
<gene>
    <name evidence="1" type="ORF">DF3PA_110088</name>
</gene>
<proteinExistence type="predicted"/>
<dbReference type="AlphaFoldDB" id="A0A564WCX5"/>
<comment type="caution">
    <text evidence="1">The sequence shown here is derived from an EMBL/GenBank/DDBJ whole genome shotgun (WGS) entry which is preliminary data.</text>
</comment>
<protein>
    <submittedName>
        <fullName evidence="1">Uncharacterized protein</fullName>
    </submittedName>
</protein>
<sequence length="120" mass="12819">MLPAAGRLLPAEQGAPAARTCQLCRHAACARLRLQLSLVDGAIDAAVVQDNRGNQHPAVERPAAFELGMQRQAGQINQAAHGPDADRIVNAHEAIAKPDFVRGAQTKHSLNLRDSSRTET</sequence>
<accession>A0A564WCX5</accession>
<dbReference type="EMBL" id="UXAT02000003">
    <property type="protein sequence ID" value="VUX45354.1"/>
    <property type="molecule type" value="Genomic_DNA"/>
</dbReference>
<name>A0A564WCX5_9PROT</name>
<keyword evidence="2" id="KW-1185">Reference proteome</keyword>
<dbReference type="Proteomes" id="UP000326641">
    <property type="component" value="Unassembled WGS sequence"/>
</dbReference>
<reference evidence="1" key="1">
    <citation type="submission" date="2018-11" db="EMBL/GenBank/DDBJ databases">
        <authorList>
            <person name="Onetto C."/>
        </authorList>
    </citation>
    <scope>NUCLEOTIDE SEQUENCE [LARGE SCALE GENOMIC DNA]</scope>
</reference>
<evidence type="ECO:0000313" key="2">
    <source>
        <dbReference type="Proteomes" id="UP000326641"/>
    </source>
</evidence>